<feature type="transmembrane region" description="Helical" evidence="1">
    <location>
        <begin position="21"/>
        <end position="40"/>
    </location>
</feature>
<evidence type="ECO:0000313" key="2">
    <source>
        <dbReference type="EMBL" id="CAG8473041.1"/>
    </source>
</evidence>
<gene>
    <name evidence="2" type="ORF">GMARGA_LOCUS870</name>
</gene>
<proteinExistence type="predicted"/>
<keyword evidence="3" id="KW-1185">Reference proteome</keyword>
<evidence type="ECO:0000313" key="3">
    <source>
        <dbReference type="Proteomes" id="UP000789901"/>
    </source>
</evidence>
<accession>A0ABM8VXQ7</accession>
<feature type="transmembrane region" description="Helical" evidence="1">
    <location>
        <begin position="450"/>
        <end position="475"/>
    </location>
</feature>
<feature type="transmembrane region" description="Helical" evidence="1">
    <location>
        <begin position="132"/>
        <end position="157"/>
    </location>
</feature>
<dbReference type="Proteomes" id="UP000789901">
    <property type="component" value="Unassembled WGS sequence"/>
</dbReference>
<organism evidence="2 3">
    <name type="scientific">Gigaspora margarita</name>
    <dbReference type="NCBI Taxonomy" id="4874"/>
    <lineage>
        <taxon>Eukaryota</taxon>
        <taxon>Fungi</taxon>
        <taxon>Fungi incertae sedis</taxon>
        <taxon>Mucoromycota</taxon>
        <taxon>Glomeromycotina</taxon>
        <taxon>Glomeromycetes</taxon>
        <taxon>Diversisporales</taxon>
        <taxon>Gigasporaceae</taxon>
        <taxon>Gigaspora</taxon>
    </lineage>
</organism>
<feature type="transmembrane region" description="Helical" evidence="1">
    <location>
        <begin position="60"/>
        <end position="80"/>
    </location>
</feature>
<reference evidence="2 3" key="1">
    <citation type="submission" date="2021-06" db="EMBL/GenBank/DDBJ databases">
        <authorList>
            <person name="Kallberg Y."/>
            <person name="Tangrot J."/>
            <person name="Rosling A."/>
        </authorList>
    </citation>
    <scope>NUCLEOTIDE SEQUENCE [LARGE SCALE GENOMIC DNA]</scope>
    <source>
        <strain evidence="2 3">120-4 pot B 10/14</strain>
    </source>
</reference>
<protein>
    <submittedName>
        <fullName evidence="2">13380_t:CDS:1</fullName>
    </submittedName>
</protein>
<dbReference type="EMBL" id="CAJVQB010000178">
    <property type="protein sequence ID" value="CAG8473041.1"/>
    <property type="molecule type" value="Genomic_DNA"/>
</dbReference>
<name>A0ABM8VXQ7_GIGMA</name>
<evidence type="ECO:0000256" key="1">
    <source>
        <dbReference type="SAM" id="Phobius"/>
    </source>
</evidence>
<keyword evidence="1" id="KW-0812">Transmembrane</keyword>
<sequence length="568" mass="61737">MRTKTVDSYNHKSSLILLKKYLSLSLLFIAPLLWLTLVVFSLRGATIEDGGILMPGQPSILLGINTTIRYIIASIITLTVTDVVEASLRHHKCNNIQLNGLELSNLIKLGIEKSFSGIIASAWNRPKKLNMVWIWLIIVVIVPYLLATADIALHYWVTAEVILQEGQHKIINNAIQIDPKCRTPTSSLETCAHWQAATGSGLRYPSYVSNFKKNLTTNIMGYDMNEGLVIMPRLNDTIWNGNVKSYTIQADCTPVSTLCNLTADFGAQTSIKCPSSLYNVNGNIQNVSGMITPLGDDAKLGNVIIPTNAGQLGKLEWLIIGQYASNPSTKYDKEFVTEIHTPKAVIIYCTTKITASTVSFSKSNWSVRYDTPLDANATRAVSAGIYEMKNEINIALEVASFNGSSRFVAQEVERQLKLGIGGMLASVAVGNIEQSLGEVSVADNITVTRIGIMALILYGIALVIIPVTIGGWTLLNVGKYTEGFDSNGYPVVVQSVLAEMITGTDRIVYDAIRDPSCRGCFKSTEFQQELLSKNQAGIGNRDGHFGIFNGVVSSAEGVVNTGAPASTE</sequence>
<comment type="caution">
    <text evidence="2">The sequence shown here is derived from an EMBL/GenBank/DDBJ whole genome shotgun (WGS) entry which is preliminary data.</text>
</comment>
<keyword evidence="1" id="KW-1133">Transmembrane helix</keyword>
<keyword evidence="1" id="KW-0472">Membrane</keyword>